<dbReference type="PANTHER" id="PTHR35399:SF2">
    <property type="entry name" value="DUF839 DOMAIN-CONTAINING PROTEIN"/>
    <property type="match status" value="1"/>
</dbReference>
<gene>
    <name evidence="1" type="ordered locus">Thal_1430</name>
</gene>
<dbReference type="eggNOG" id="COG3211">
    <property type="taxonomic scope" value="Bacteria"/>
</dbReference>
<protein>
    <submittedName>
        <fullName evidence="1">Uncharacterized protein</fullName>
    </submittedName>
</protein>
<dbReference type="RefSeq" id="WP_012992465.1">
    <property type="nucleotide sequence ID" value="NC_013894.1"/>
</dbReference>
<name>D3SMS9_THEAH</name>
<dbReference type="STRING" id="638303.Thal_1430"/>
<dbReference type="AlphaFoldDB" id="D3SMS9"/>
<dbReference type="KEGG" id="tal:Thal_1430"/>
<dbReference type="Proteomes" id="UP000002043">
    <property type="component" value="Chromosome"/>
</dbReference>
<dbReference type="PANTHER" id="PTHR35399">
    <property type="entry name" value="SLR8030 PROTEIN"/>
    <property type="match status" value="1"/>
</dbReference>
<dbReference type="Pfam" id="PF05787">
    <property type="entry name" value="PhoX"/>
    <property type="match status" value="1"/>
</dbReference>
<dbReference type="OrthoDB" id="9801383at2"/>
<organism evidence="1 2">
    <name type="scientific">Thermocrinis albus (strain DSM 14484 / JCM 11386 / HI 11/12)</name>
    <dbReference type="NCBI Taxonomy" id="638303"/>
    <lineage>
        <taxon>Bacteria</taxon>
        <taxon>Pseudomonadati</taxon>
        <taxon>Aquificota</taxon>
        <taxon>Aquificia</taxon>
        <taxon>Aquificales</taxon>
        <taxon>Aquificaceae</taxon>
        <taxon>Thermocrinis</taxon>
    </lineage>
</organism>
<dbReference type="HOGENOM" id="CLU_018570_2_0_0"/>
<sequence length="608" mass="68883">MEYIGDLIKRALLSRRDMLLAIPPFLIACGGGSSLTPSTVRFNSIKPNTLDDITVPDGFRWRMVIGWGDPLFRQEERINYQRLREGGTTTQDVEIQKRTFGYNNDFIGVIEHNNRYIMVVNHEYFNPELVFPPEHLGKPTYEEAMLMLEAHGLSVVELFRNSDFTFRPVVGSNYNRRITGSTRCLIEGPAKGHRYVGDSAEGTLNNCSAGKTPWGTVLTCEENFNSYFGGDINSVQETLVREIHQRYGVPSRFADVYGFYKYMDRFDVSKNPYESFKFGWVVEIDPLDPNRPPIKRTALGRFKHEAATCVVAPSGQVVVYMGDDERFQHLYKFVTKGKYDPINRENNMKLLDEGTLYVAKFYDNLTGEWVMLAEVSAGQIRVNPSLPSLYKQDPALVFIDTRGAATSLGATKMDRPEDAEWNPVTQSLWAVMTYNDRRTSPEPANPRPYNYMGHILEIIEQRNDPTATSFSWRIPLLCGIPQHPDPTKELLVYGQRVSTDTPPISAPDNITFDRFGNVWIATDGNEDDVRLRVNDGVYVLDIYERSLKMFLSGPRGCEICGPEFTSDNRTFLCAIQHPGEGGKGSWPHDAVVPRPSVICVVREDGTKI</sequence>
<keyword evidence="2" id="KW-1185">Reference proteome</keyword>
<reference evidence="2" key="1">
    <citation type="journal article" date="2010" name="Stand. Genomic Sci.">
        <title>Complete genome sequence of Thermocrinis albus type strain (HI 11/12T).</title>
        <authorList>
            <person name="Wirth R."/>
            <person name="Sikorski J."/>
            <person name="Brambilla E."/>
            <person name="Misra M."/>
            <person name="Lapidus A."/>
            <person name="Copeland A."/>
            <person name="Nolan M."/>
            <person name="Lucas S."/>
            <person name="Chen F."/>
            <person name="Tice H."/>
            <person name="Cheng J.F."/>
            <person name="Han C."/>
            <person name="Detter J.C."/>
            <person name="Tapia R."/>
            <person name="Bruce D."/>
            <person name="Goodwin L."/>
            <person name="Pitluck S."/>
            <person name="Pati A."/>
            <person name="Anderson I."/>
            <person name="Ivanova N."/>
            <person name="Mavromatis K."/>
            <person name="Mikhailova N."/>
            <person name="Chen A."/>
            <person name="Palaniappan K."/>
            <person name="Bilek Y."/>
            <person name="Hader T."/>
            <person name="Land M."/>
            <person name="Hauser L."/>
            <person name="Chang Y.J."/>
            <person name="Jeffries C.D."/>
            <person name="Tindall B.J."/>
            <person name="Rohde M."/>
            <person name="Goker M."/>
            <person name="Bristow J."/>
            <person name="Eisen J.A."/>
            <person name="Markowitz V."/>
            <person name="Hugenholtz P."/>
            <person name="Kyrpides N.C."/>
            <person name="Klenk H.P."/>
        </authorList>
    </citation>
    <scope>NUCLEOTIDE SEQUENCE [LARGE SCALE GENOMIC DNA]</scope>
    <source>
        <strain evidence="2">DSM 14484 / JCM 11386 / HI 11/12</strain>
    </source>
</reference>
<dbReference type="InterPro" id="IPR008557">
    <property type="entry name" value="PhoX"/>
</dbReference>
<dbReference type="EMBL" id="CP001931">
    <property type="protein sequence ID" value="ADC90059.1"/>
    <property type="molecule type" value="Genomic_DNA"/>
</dbReference>
<accession>D3SMS9</accession>
<evidence type="ECO:0000313" key="1">
    <source>
        <dbReference type="EMBL" id="ADC90059.1"/>
    </source>
</evidence>
<proteinExistence type="predicted"/>
<evidence type="ECO:0000313" key="2">
    <source>
        <dbReference type="Proteomes" id="UP000002043"/>
    </source>
</evidence>
<dbReference type="SUPFAM" id="SSF63829">
    <property type="entry name" value="Calcium-dependent phosphotriesterase"/>
    <property type="match status" value="1"/>
</dbReference>